<evidence type="ECO:0000313" key="2">
    <source>
        <dbReference type="Proteomes" id="UP000229757"/>
    </source>
</evidence>
<dbReference type="InterPro" id="IPR035709">
    <property type="entry name" value="YoaB-like"/>
</dbReference>
<organism evidence="1 2">
    <name type="scientific">Reinekea forsetii</name>
    <dbReference type="NCBI Taxonomy" id="1336806"/>
    <lineage>
        <taxon>Bacteria</taxon>
        <taxon>Pseudomonadati</taxon>
        <taxon>Pseudomonadota</taxon>
        <taxon>Gammaproteobacteria</taxon>
        <taxon>Oceanospirillales</taxon>
        <taxon>Saccharospirillaceae</taxon>
        <taxon>Reinekea</taxon>
    </lineage>
</organism>
<dbReference type="KEGG" id="rfo:REIFOR_01111"/>
<name>A0A2K8KN52_9GAMM</name>
<dbReference type="Proteomes" id="UP000229757">
    <property type="component" value="Chromosome"/>
</dbReference>
<dbReference type="Gene3D" id="3.30.1330.40">
    <property type="entry name" value="RutC-like"/>
    <property type="match status" value="1"/>
</dbReference>
<proteinExistence type="predicted"/>
<dbReference type="Pfam" id="PF01042">
    <property type="entry name" value="Ribonuc_L-PSP"/>
    <property type="match status" value="1"/>
</dbReference>
<dbReference type="InterPro" id="IPR006175">
    <property type="entry name" value="YjgF/YER057c/UK114"/>
</dbReference>
<evidence type="ECO:0000313" key="1">
    <source>
        <dbReference type="EMBL" id="ATX76260.1"/>
    </source>
</evidence>
<dbReference type="AlphaFoldDB" id="A0A2K8KN52"/>
<sequence>MTIQRINPSARWSDITVFNGVAYFVDVADDANADMTGQMQQLLAQAEQTLAKVGSDKSQLISVTIYITDFANVGALNDVWSAWLPADSAPSRACLKVELANPAYLVEMAFVAAVAD</sequence>
<dbReference type="EMBL" id="CP011797">
    <property type="protein sequence ID" value="ATX76260.1"/>
    <property type="molecule type" value="Genomic_DNA"/>
</dbReference>
<accession>A0A2K8KN52</accession>
<dbReference type="PANTHER" id="PTHR47328">
    <property type="match status" value="1"/>
</dbReference>
<dbReference type="PANTHER" id="PTHR47328:SF1">
    <property type="entry name" value="RUTC FAMILY PROTEIN YOAB"/>
    <property type="match status" value="1"/>
</dbReference>
<keyword evidence="2" id="KW-1185">Reference proteome</keyword>
<dbReference type="SUPFAM" id="SSF55298">
    <property type="entry name" value="YjgF-like"/>
    <property type="match status" value="1"/>
</dbReference>
<dbReference type="InterPro" id="IPR035959">
    <property type="entry name" value="RutC-like_sf"/>
</dbReference>
<reference evidence="1 2" key="1">
    <citation type="journal article" date="2017" name="Environ. Microbiol.">
        <title>Genomic and physiological analyses of 'Reinekea forsetii' reveal a versatile opportunistic lifestyle during spring algae blooms.</title>
        <authorList>
            <person name="Avci B."/>
            <person name="Hahnke R.L."/>
            <person name="Chafee M."/>
            <person name="Fischer T."/>
            <person name="Gruber-Vodicka H."/>
            <person name="Tegetmeyer H.E."/>
            <person name="Harder J."/>
            <person name="Fuchs B.M."/>
            <person name="Amann R.I."/>
            <person name="Teeling H."/>
        </authorList>
    </citation>
    <scope>NUCLEOTIDE SEQUENCE [LARGE SCALE GENOMIC DNA]</scope>
    <source>
        <strain evidence="1 2">Hel1_31_D35</strain>
    </source>
</reference>
<dbReference type="OrthoDB" id="6899345at2"/>
<gene>
    <name evidence="1" type="primary">yoaB</name>
    <name evidence="1" type="ORF">REIFOR_01111</name>
</gene>
<dbReference type="CDD" id="cd06150">
    <property type="entry name" value="YjgF_YER057c_UK114_like_2"/>
    <property type="match status" value="1"/>
</dbReference>
<dbReference type="RefSeq" id="WP_100256613.1">
    <property type="nucleotide sequence ID" value="NZ_CP011797.1"/>
</dbReference>
<protein>
    <submittedName>
        <fullName evidence="1">Putative translation initiation inhibitor YoaB</fullName>
    </submittedName>
</protein>